<dbReference type="OrthoDB" id="416119at2759"/>
<gene>
    <name evidence="1" type="ORF">NHX12_008756</name>
</gene>
<keyword evidence="2" id="KW-1185">Reference proteome</keyword>
<evidence type="ECO:0000313" key="2">
    <source>
        <dbReference type="Proteomes" id="UP001148018"/>
    </source>
</evidence>
<dbReference type="AlphaFoldDB" id="A0A9Q0DNP8"/>
<sequence length="124" mass="14243">MMDASKFFFGLEKKNGQSRFIHALRSETGQEHRDSNEIWRRAVCFYSELYSSDYKEDKEMFESFCGGLPKVAVETNAELEKPLVLQEQFTALKSMEGGKAPGIDGIPVEFFKEFWMGMGEDNSF</sequence>
<dbReference type="EMBL" id="JANIIK010000114">
    <property type="protein sequence ID" value="KAJ3590808.1"/>
    <property type="molecule type" value="Genomic_DNA"/>
</dbReference>
<dbReference type="Proteomes" id="UP001148018">
    <property type="component" value="Unassembled WGS sequence"/>
</dbReference>
<organism evidence="1 2">
    <name type="scientific">Muraenolepis orangiensis</name>
    <name type="common">Patagonian moray cod</name>
    <dbReference type="NCBI Taxonomy" id="630683"/>
    <lineage>
        <taxon>Eukaryota</taxon>
        <taxon>Metazoa</taxon>
        <taxon>Chordata</taxon>
        <taxon>Craniata</taxon>
        <taxon>Vertebrata</taxon>
        <taxon>Euteleostomi</taxon>
        <taxon>Actinopterygii</taxon>
        <taxon>Neopterygii</taxon>
        <taxon>Teleostei</taxon>
        <taxon>Neoteleostei</taxon>
        <taxon>Acanthomorphata</taxon>
        <taxon>Zeiogadaria</taxon>
        <taxon>Gadariae</taxon>
        <taxon>Gadiformes</taxon>
        <taxon>Muraenolepidoidei</taxon>
        <taxon>Muraenolepididae</taxon>
        <taxon>Muraenolepis</taxon>
    </lineage>
</organism>
<comment type="caution">
    <text evidence="1">The sequence shown here is derived from an EMBL/GenBank/DDBJ whole genome shotgun (WGS) entry which is preliminary data.</text>
</comment>
<name>A0A9Q0DNP8_9TELE</name>
<evidence type="ECO:0000313" key="1">
    <source>
        <dbReference type="EMBL" id="KAJ3590808.1"/>
    </source>
</evidence>
<protein>
    <submittedName>
        <fullName evidence="1">Uncharacterized protein</fullName>
    </submittedName>
</protein>
<accession>A0A9Q0DNP8</accession>
<proteinExistence type="predicted"/>
<reference evidence="1" key="1">
    <citation type="submission" date="2022-07" db="EMBL/GenBank/DDBJ databases">
        <title>Chromosome-level genome of Muraenolepis orangiensis.</title>
        <authorList>
            <person name="Kim J."/>
        </authorList>
    </citation>
    <scope>NUCLEOTIDE SEQUENCE</scope>
    <source>
        <strain evidence="1">KU_S4_2022</strain>
        <tissue evidence="1">Muscle</tissue>
    </source>
</reference>